<dbReference type="Proteomes" id="UP000266841">
    <property type="component" value="Unassembled WGS sequence"/>
</dbReference>
<name>K0SSV2_THAOC</name>
<gene>
    <name evidence="2" type="ORF">THAOC_10820</name>
</gene>
<evidence type="ECO:0000313" key="2">
    <source>
        <dbReference type="EMBL" id="EJK68049.1"/>
    </source>
</evidence>
<feature type="compositionally biased region" description="Basic and acidic residues" evidence="1">
    <location>
        <begin position="16"/>
        <end position="34"/>
    </location>
</feature>
<protein>
    <submittedName>
        <fullName evidence="2">Uncharacterized protein</fullName>
    </submittedName>
</protein>
<organism evidence="2 3">
    <name type="scientific">Thalassiosira oceanica</name>
    <name type="common">Marine diatom</name>
    <dbReference type="NCBI Taxonomy" id="159749"/>
    <lineage>
        <taxon>Eukaryota</taxon>
        <taxon>Sar</taxon>
        <taxon>Stramenopiles</taxon>
        <taxon>Ochrophyta</taxon>
        <taxon>Bacillariophyta</taxon>
        <taxon>Coscinodiscophyceae</taxon>
        <taxon>Thalassiosirophycidae</taxon>
        <taxon>Thalassiosirales</taxon>
        <taxon>Thalassiosiraceae</taxon>
        <taxon>Thalassiosira</taxon>
    </lineage>
</organism>
<keyword evidence="3" id="KW-1185">Reference proteome</keyword>
<feature type="compositionally biased region" description="Basic residues" evidence="1">
    <location>
        <begin position="77"/>
        <end position="88"/>
    </location>
</feature>
<sequence length="88" mass="9781">MDRRMKRGQSRGRCRCRGEAKVEADVEAEVDRGRSPPTRSEVEAEVPCFAKPPADWAGRRSGPCPPAQDSSPLPGYSRHHRLNSARLP</sequence>
<accession>K0SSV2</accession>
<evidence type="ECO:0000256" key="1">
    <source>
        <dbReference type="SAM" id="MobiDB-lite"/>
    </source>
</evidence>
<dbReference type="AlphaFoldDB" id="K0SSV2"/>
<dbReference type="EMBL" id="AGNL01012159">
    <property type="protein sequence ID" value="EJK68049.1"/>
    <property type="molecule type" value="Genomic_DNA"/>
</dbReference>
<proteinExistence type="predicted"/>
<reference evidence="2 3" key="1">
    <citation type="journal article" date="2012" name="Genome Biol.">
        <title>Genome and low-iron response of an oceanic diatom adapted to chronic iron limitation.</title>
        <authorList>
            <person name="Lommer M."/>
            <person name="Specht M."/>
            <person name="Roy A.S."/>
            <person name="Kraemer L."/>
            <person name="Andreson R."/>
            <person name="Gutowska M.A."/>
            <person name="Wolf J."/>
            <person name="Bergner S.V."/>
            <person name="Schilhabel M.B."/>
            <person name="Klostermeier U.C."/>
            <person name="Beiko R.G."/>
            <person name="Rosenstiel P."/>
            <person name="Hippler M."/>
            <person name="Laroche J."/>
        </authorList>
    </citation>
    <scope>NUCLEOTIDE SEQUENCE [LARGE SCALE GENOMIC DNA]</scope>
    <source>
        <strain evidence="2 3">CCMP1005</strain>
    </source>
</reference>
<comment type="caution">
    <text evidence="2">The sequence shown here is derived from an EMBL/GenBank/DDBJ whole genome shotgun (WGS) entry which is preliminary data.</text>
</comment>
<feature type="compositionally biased region" description="Basic residues" evidence="1">
    <location>
        <begin position="1"/>
        <end position="15"/>
    </location>
</feature>
<evidence type="ECO:0000313" key="3">
    <source>
        <dbReference type="Proteomes" id="UP000266841"/>
    </source>
</evidence>
<feature type="region of interest" description="Disordered" evidence="1">
    <location>
        <begin position="1"/>
        <end position="88"/>
    </location>
</feature>